<evidence type="ECO:0008006" key="3">
    <source>
        <dbReference type="Google" id="ProtNLM"/>
    </source>
</evidence>
<comment type="caution">
    <text evidence="1">The sequence shown here is derived from an EMBL/GenBank/DDBJ whole genome shotgun (WGS) entry which is preliminary data.</text>
</comment>
<evidence type="ECO:0000313" key="2">
    <source>
        <dbReference type="Proteomes" id="UP000222542"/>
    </source>
</evidence>
<proteinExistence type="predicted"/>
<dbReference type="EMBL" id="AYRZ02000005">
    <property type="protein sequence ID" value="PHT81858.1"/>
    <property type="molecule type" value="Genomic_DNA"/>
</dbReference>
<organism evidence="1 2">
    <name type="scientific">Capsicum annuum</name>
    <name type="common">Capsicum pepper</name>
    <dbReference type="NCBI Taxonomy" id="4072"/>
    <lineage>
        <taxon>Eukaryota</taxon>
        <taxon>Viridiplantae</taxon>
        <taxon>Streptophyta</taxon>
        <taxon>Embryophyta</taxon>
        <taxon>Tracheophyta</taxon>
        <taxon>Spermatophyta</taxon>
        <taxon>Magnoliopsida</taxon>
        <taxon>eudicotyledons</taxon>
        <taxon>Gunneridae</taxon>
        <taxon>Pentapetalae</taxon>
        <taxon>asterids</taxon>
        <taxon>lamiids</taxon>
        <taxon>Solanales</taxon>
        <taxon>Solanaceae</taxon>
        <taxon>Solanoideae</taxon>
        <taxon>Capsiceae</taxon>
        <taxon>Capsicum</taxon>
    </lineage>
</organism>
<reference evidence="1 2" key="2">
    <citation type="journal article" date="2017" name="Genome Biol.">
        <title>New reference genome sequences of hot pepper reveal the massive evolution of plant disease-resistance genes by retroduplication.</title>
        <authorList>
            <person name="Kim S."/>
            <person name="Park J."/>
            <person name="Yeom S.I."/>
            <person name="Kim Y.M."/>
            <person name="Seo E."/>
            <person name="Kim K.T."/>
            <person name="Kim M.S."/>
            <person name="Lee J.M."/>
            <person name="Cheong K."/>
            <person name="Shin H.S."/>
            <person name="Kim S.B."/>
            <person name="Han K."/>
            <person name="Lee J."/>
            <person name="Park M."/>
            <person name="Lee H.A."/>
            <person name="Lee H.Y."/>
            <person name="Lee Y."/>
            <person name="Oh S."/>
            <person name="Lee J.H."/>
            <person name="Choi E."/>
            <person name="Choi E."/>
            <person name="Lee S.E."/>
            <person name="Jeon J."/>
            <person name="Kim H."/>
            <person name="Choi G."/>
            <person name="Song H."/>
            <person name="Lee J."/>
            <person name="Lee S.C."/>
            <person name="Kwon J.K."/>
            <person name="Lee H.Y."/>
            <person name="Koo N."/>
            <person name="Hong Y."/>
            <person name="Kim R.W."/>
            <person name="Kang W.H."/>
            <person name="Huh J.H."/>
            <person name="Kang B.C."/>
            <person name="Yang T.J."/>
            <person name="Lee Y.H."/>
            <person name="Bennetzen J.L."/>
            <person name="Choi D."/>
        </authorList>
    </citation>
    <scope>NUCLEOTIDE SEQUENCE [LARGE SCALE GENOMIC DNA]</scope>
    <source>
        <strain evidence="2">cv. CM334</strain>
    </source>
</reference>
<dbReference type="Gramene" id="PHT81858">
    <property type="protein sequence ID" value="PHT81858"/>
    <property type="gene ID" value="T459_14873"/>
</dbReference>
<keyword evidence="2" id="KW-1185">Reference proteome</keyword>
<dbReference type="AlphaFoldDB" id="A0A2G2ZIM4"/>
<reference evidence="1 2" key="1">
    <citation type="journal article" date="2014" name="Nat. Genet.">
        <title>Genome sequence of the hot pepper provides insights into the evolution of pungency in Capsicum species.</title>
        <authorList>
            <person name="Kim S."/>
            <person name="Park M."/>
            <person name="Yeom S.I."/>
            <person name="Kim Y.M."/>
            <person name="Lee J.M."/>
            <person name="Lee H.A."/>
            <person name="Seo E."/>
            <person name="Choi J."/>
            <person name="Cheong K."/>
            <person name="Kim K.T."/>
            <person name="Jung K."/>
            <person name="Lee G.W."/>
            <person name="Oh S.K."/>
            <person name="Bae C."/>
            <person name="Kim S.B."/>
            <person name="Lee H.Y."/>
            <person name="Kim S.Y."/>
            <person name="Kim M.S."/>
            <person name="Kang B.C."/>
            <person name="Jo Y.D."/>
            <person name="Yang H.B."/>
            <person name="Jeong H.J."/>
            <person name="Kang W.H."/>
            <person name="Kwon J.K."/>
            <person name="Shin C."/>
            <person name="Lim J.Y."/>
            <person name="Park J.H."/>
            <person name="Huh J.H."/>
            <person name="Kim J.S."/>
            <person name="Kim B.D."/>
            <person name="Cohen O."/>
            <person name="Paran I."/>
            <person name="Suh M.C."/>
            <person name="Lee S.B."/>
            <person name="Kim Y.K."/>
            <person name="Shin Y."/>
            <person name="Noh S.J."/>
            <person name="Park J."/>
            <person name="Seo Y.S."/>
            <person name="Kwon S.Y."/>
            <person name="Kim H.A."/>
            <person name="Park J.M."/>
            <person name="Kim H.J."/>
            <person name="Choi S.B."/>
            <person name="Bosland P.W."/>
            <person name="Reeves G."/>
            <person name="Jo S.H."/>
            <person name="Lee B.W."/>
            <person name="Cho H.T."/>
            <person name="Choi H.S."/>
            <person name="Lee M.S."/>
            <person name="Yu Y."/>
            <person name="Do Choi Y."/>
            <person name="Park B.S."/>
            <person name="van Deynze A."/>
            <person name="Ashrafi H."/>
            <person name="Hill T."/>
            <person name="Kim W.T."/>
            <person name="Pai H.S."/>
            <person name="Ahn H.K."/>
            <person name="Yeam I."/>
            <person name="Giovannoni J.J."/>
            <person name="Rose J.K."/>
            <person name="Sorensen I."/>
            <person name="Lee S.J."/>
            <person name="Kim R.W."/>
            <person name="Choi I.Y."/>
            <person name="Choi B.S."/>
            <person name="Lim J.S."/>
            <person name="Lee Y.H."/>
            <person name="Choi D."/>
        </authorList>
    </citation>
    <scope>NUCLEOTIDE SEQUENCE [LARGE SCALE GENOMIC DNA]</scope>
    <source>
        <strain evidence="2">cv. CM334</strain>
    </source>
</reference>
<accession>A0A2G2ZIM4</accession>
<protein>
    <recommendedName>
        <fullName evidence="3">G-patch domain-containing protein</fullName>
    </recommendedName>
</protein>
<gene>
    <name evidence="1" type="ORF">T459_14873</name>
</gene>
<name>A0A2G2ZIM4_CAPAN</name>
<sequence length="118" mass="12981">MLKYGCQPKIGLGPKANSIVDPIQLKHQRGTIGLGYESTSGGVYNKGSGVTIFTLAQVLVLEKVVDKDIIEGLGNLFVVMIKGGPEMDFKKLTIRDAKLGEVLQNWTISPSLFRQEFW</sequence>
<dbReference type="Proteomes" id="UP000222542">
    <property type="component" value="Unassembled WGS sequence"/>
</dbReference>
<evidence type="ECO:0000313" key="1">
    <source>
        <dbReference type="EMBL" id="PHT81858.1"/>
    </source>
</evidence>